<dbReference type="Proteomes" id="UP000585474">
    <property type="component" value="Unassembled WGS sequence"/>
</dbReference>
<dbReference type="PANTHER" id="PTHR45631">
    <property type="entry name" value="OS07G0107800 PROTEIN-RELATED"/>
    <property type="match status" value="1"/>
</dbReference>
<dbReference type="SUPFAM" id="SSF52058">
    <property type="entry name" value="L domain-like"/>
    <property type="match status" value="1"/>
</dbReference>
<evidence type="ECO:0000313" key="2">
    <source>
        <dbReference type="EMBL" id="GFY97123.1"/>
    </source>
</evidence>
<evidence type="ECO:0000256" key="1">
    <source>
        <dbReference type="SAM" id="Phobius"/>
    </source>
</evidence>
<dbReference type="AlphaFoldDB" id="A0A7J0FET5"/>
<comment type="caution">
    <text evidence="2">The sequence shown here is derived from an EMBL/GenBank/DDBJ whole genome shotgun (WGS) entry which is preliminary data.</text>
</comment>
<keyword evidence="1" id="KW-1133">Transmembrane helix</keyword>
<organism evidence="2 3">
    <name type="scientific">Actinidia rufa</name>
    <dbReference type="NCBI Taxonomy" id="165716"/>
    <lineage>
        <taxon>Eukaryota</taxon>
        <taxon>Viridiplantae</taxon>
        <taxon>Streptophyta</taxon>
        <taxon>Embryophyta</taxon>
        <taxon>Tracheophyta</taxon>
        <taxon>Spermatophyta</taxon>
        <taxon>Magnoliopsida</taxon>
        <taxon>eudicotyledons</taxon>
        <taxon>Gunneridae</taxon>
        <taxon>Pentapetalae</taxon>
        <taxon>asterids</taxon>
        <taxon>Ericales</taxon>
        <taxon>Actinidiaceae</taxon>
        <taxon>Actinidia</taxon>
    </lineage>
</organism>
<proteinExistence type="predicted"/>
<dbReference type="InterPro" id="IPR001611">
    <property type="entry name" value="Leu-rich_rpt"/>
</dbReference>
<evidence type="ECO:0008006" key="4">
    <source>
        <dbReference type="Google" id="ProtNLM"/>
    </source>
</evidence>
<dbReference type="EMBL" id="BJWL01000011">
    <property type="protein sequence ID" value="GFY97123.1"/>
    <property type="molecule type" value="Genomic_DNA"/>
</dbReference>
<name>A0A7J0FET5_9ERIC</name>
<dbReference type="OrthoDB" id="1738992at2759"/>
<reference evidence="2 3" key="1">
    <citation type="submission" date="2019-07" db="EMBL/GenBank/DDBJ databases">
        <title>De Novo Assembly of kiwifruit Actinidia rufa.</title>
        <authorList>
            <person name="Sugita-Konishi S."/>
            <person name="Sato K."/>
            <person name="Mori E."/>
            <person name="Abe Y."/>
            <person name="Kisaki G."/>
            <person name="Hamano K."/>
            <person name="Suezawa K."/>
            <person name="Otani M."/>
            <person name="Fukuda T."/>
            <person name="Manabe T."/>
            <person name="Gomi K."/>
            <person name="Tabuchi M."/>
            <person name="Akimitsu K."/>
            <person name="Kataoka I."/>
        </authorList>
    </citation>
    <scope>NUCLEOTIDE SEQUENCE [LARGE SCALE GENOMIC DNA]</scope>
    <source>
        <strain evidence="3">cv. Fuchu</strain>
    </source>
</reference>
<keyword evidence="1" id="KW-0472">Membrane</keyword>
<keyword evidence="1" id="KW-0812">Transmembrane</keyword>
<gene>
    <name evidence="2" type="ORF">Acr_11g0014290</name>
</gene>
<dbReference type="Pfam" id="PF00560">
    <property type="entry name" value="LRR_1"/>
    <property type="match status" value="2"/>
</dbReference>
<dbReference type="InterPro" id="IPR032675">
    <property type="entry name" value="LRR_dom_sf"/>
</dbReference>
<evidence type="ECO:0000313" key="3">
    <source>
        <dbReference type="Proteomes" id="UP000585474"/>
    </source>
</evidence>
<dbReference type="Gene3D" id="3.80.10.10">
    <property type="entry name" value="Ribonuclease Inhibitor"/>
    <property type="match status" value="1"/>
</dbReference>
<accession>A0A7J0FET5</accession>
<feature type="transmembrane region" description="Helical" evidence="1">
    <location>
        <begin position="140"/>
        <end position="162"/>
    </location>
</feature>
<dbReference type="PANTHER" id="PTHR45631:SF202">
    <property type="entry name" value="SENESCENCE-INDUCED RECEPTOR-LIKE SERINE_THREONINE-PROTEIN KINASE"/>
    <property type="match status" value="1"/>
</dbReference>
<sequence>MVNTDGVRSGLCSCKSGLDNGDIDGDEGLDVRKVIALSLVATTLAVVEREDGLFLLHFWSINASNCFRDLSYNNLSGKIPAFLADMPLLKVLNLDGNNFTGSVPQALLSKNGSTLTLSVGENPHLCVSPCGTKKSNKNMYIVPVSIISVLYSIFCPCFLFYGEWVYEMRERKLRIDVYGSSTAEQSCLKAVTSRGAPSCTTEIVRMAARAVSGK</sequence>
<keyword evidence="3" id="KW-1185">Reference proteome</keyword>
<protein>
    <recommendedName>
        <fullName evidence="4">Leucine-rich repeat (LRR) family protein</fullName>
    </recommendedName>
</protein>